<evidence type="ECO:0000313" key="3">
    <source>
        <dbReference type="Proteomes" id="UP000309992"/>
    </source>
</evidence>
<evidence type="ECO:0000313" key="2">
    <source>
        <dbReference type="EMBL" id="TKG70742.1"/>
    </source>
</evidence>
<dbReference type="InterPro" id="IPR041698">
    <property type="entry name" value="Methyltransf_25"/>
</dbReference>
<sequence length="185" mass="19991">MNDADRLRWNERYAANPPDFASHPMLAQVLEAGIPEGPVLELACGRSGNALALAVAGRTVTAVDISGVALAQLREEAVNRSLRHAIRLVEADVPTYIAADPGRYALVLATRYWDAAAFEAACHAVADGGLLAWEALALEPGESDRPFRVPHGELGRRLPPGFEVVTEQPGEHTTRLLARRARVRT</sequence>
<keyword evidence="2" id="KW-0808">Transferase</keyword>
<keyword evidence="2" id="KW-0489">Methyltransferase</keyword>
<gene>
    <name evidence="2" type="ORF">FCN18_14515</name>
</gene>
<comment type="caution">
    <text evidence="2">The sequence shown here is derived from an EMBL/GenBank/DDBJ whole genome shotgun (WGS) entry which is preliminary data.</text>
</comment>
<name>A0ABY2S5B2_9PSEU</name>
<reference evidence="2 3" key="1">
    <citation type="journal article" date="2015" name="Antonie Van Leeuwenhoek">
        <title>Prauserella endophytica sp. nov., an endophytic actinobacterium isolated from Tamarix taklamakanensis.</title>
        <authorList>
            <person name="Liu J.M."/>
            <person name="Habden X."/>
            <person name="Guo L."/>
            <person name="Tuo L."/>
            <person name="Jiang Z.K."/>
            <person name="Liu S.W."/>
            <person name="Liu X.F."/>
            <person name="Chen L."/>
            <person name="Li R.F."/>
            <person name="Zhang Y.Q."/>
            <person name="Sun C.H."/>
        </authorList>
    </citation>
    <scope>NUCLEOTIDE SEQUENCE [LARGE SCALE GENOMIC DNA]</scope>
    <source>
        <strain evidence="2 3">CGMCC 4.7182</strain>
    </source>
</reference>
<protein>
    <submittedName>
        <fullName evidence="2">Class I SAM-dependent methyltransferase</fullName>
    </submittedName>
</protein>
<dbReference type="GO" id="GO:0032259">
    <property type="term" value="P:methylation"/>
    <property type="evidence" value="ECO:0007669"/>
    <property type="project" value="UniProtKB-KW"/>
</dbReference>
<dbReference type="SUPFAM" id="SSF53335">
    <property type="entry name" value="S-adenosyl-L-methionine-dependent methyltransferases"/>
    <property type="match status" value="1"/>
</dbReference>
<dbReference type="CDD" id="cd02440">
    <property type="entry name" value="AdoMet_MTases"/>
    <property type="match status" value="1"/>
</dbReference>
<keyword evidence="3" id="KW-1185">Reference proteome</keyword>
<feature type="domain" description="Methyltransferase" evidence="1">
    <location>
        <begin position="39"/>
        <end position="126"/>
    </location>
</feature>
<dbReference type="InterPro" id="IPR029063">
    <property type="entry name" value="SAM-dependent_MTases_sf"/>
</dbReference>
<proteinExistence type="predicted"/>
<dbReference type="EMBL" id="SWMS01000007">
    <property type="protein sequence ID" value="TKG70742.1"/>
    <property type="molecule type" value="Genomic_DNA"/>
</dbReference>
<dbReference type="Proteomes" id="UP000309992">
    <property type="component" value="Unassembled WGS sequence"/>
</dbReference>
<dbReference type="Pfam" id="PF13649">
    <property type="entry name" value="Methyltransf_25"/>
    <property type="match status" value="1"/>
</dbReference>
<accession>A0ABY2S5B2</accession>
<evidence type="ECO:0000259" key="1">
    <source>
        <dbReference type="Pfam" id="PF13649"/>
    </source>
</evidence>
<dbReference type="RefSeq" id="WP_137095347.1">
    <property type="nucleotide sequence ID" value="NZ_SWMS01000007.1"/>
</dbReference>
<dbReference type="GO" id="GO:0008168">
    <property type="term" value="F:methyltransferase activity"/>
    <property type="evidence" value="ECO:0007669"/>
    <property type="project" value="UniProtKB-KW"/>
</dbReference>
<organism evidence="2 3">
    <name type="scientific">Prauserella endophytica</name>
    <dbReference type="NCBI Taxonomy" id="1592324"/>
    <lineage>
        <taxon>Bacteria</taxon>
        <taxon>Bacillati</taxon>
        <taxon>Actinomycetota</taxon>
        <taxon>Actinomycetes</taxon>
        <taxon>Pseudonocardiales</taxon>
        <taxon>Pseudonocardiaceae</taxon>
        <taxon>Prauserella</taxon>
        <taxon>Prauserella coralliicola group</taxon>
    </lineage>
</organism>
<dbReference type="Gene3D" id="3.40.50.150">
    <property type="entry name" value="Vaccinia Virus protein VP39"/>
    <property type="match status" value="1"/>
</dbReference>